<name>A0A1F8DSV5_9BACT</name>
<sequence length="572" mass="66170">MKFKGCVEIQWDKCREKDVPRIKNILPIFEWFSKIAKVRIIVNVPRGYAKKIKSEDDKTVHIHVNAWPKARAINHIFHSGTLFWTKSPKNLRMFEPINPVASFGIFVNAPEPRATAFVSEKNIWLMFDCLNDGWKKENLAKILFFTLYLAMQHAVNLDGRLIARLVRKNFLEQRNEIGQKLRLFLEENYIGGIKEVSNTLAKSAENIEKEKKEFLKLLNEEIDIETMLEYAKSGTDRNELAKSFHLILNLDGVETVEVDSAGLIIVNTKVIFKTPNAEGLESTHFDIGKFEIRIDPRLKDRSGIHFHQDRYAGEYYHGYAKEKETCFGQSVSDGLNHIMNKHMQDLNIVAIVELCLSFLRKESNIPQKRFLENVPAPENYASPEAMDEAKKRFIEAMENAFYNRKTLVLQSELDSLRKEITDKQAVLMGMRREFKDTRDFHQKLGKELRIAEHKAEKELDKLANDRDVVCVEKNGPLIEIYLSVPKLFDACVIMKPNGHPRLLCSLSSDKSRKGVFDPSLSQSIELSDAQMIKLQRDGKIHEFISLVKQFLTELAAKQENERRRRDAENIYN</sequence>
<comment type="caution">
    <text evidence="2">The sequence shown here is derived from an EMBL/GenBank/DDBJ whole genome shotgun (WGS) entry which is preliminary data.</text>
</comment>
<keyword evidence="1" id="KW-0175">Coiled coil</keyword>
<dbReference type="EMBL" id="MGIR01000001">
    <property type="protein sequence ID" value="OGM91717.1"/>
    <property type="molecule type" value="Genomic_DNA"/>
</dbReference>
<protein>
    <submittedName>
        <fullName evidence="2">Uncharacterized protein</fullName>
    </submittedName>
</protein>
<dbReference type="Proteomes" id="UP000178946">
    <property type="component" value="Unassembled WGS sequence"/>
</dbReference>
<gene>
    <name evidence="2" type="ORF">A3A20_02165</name>
</gene>
<dbReference type="STRING" id="1802557.A3A20_02165"/>
<evidence type="ECO:0000313" key="2">
    <source>
        <dbReference type="EMBL" id="OGM91717.1"/>
    </source>
</evidence>
<reference evidence="2 3" key="1">
    <citation type="journal article" date="2016" name="Nat. Commun.">
        <title>Thousands of microbial genomes shed light on interconnected biogeochemical processes in an aquifer system.</title>
        <authorList>
            <person name="Anantharaman K."/>
            <person name="Brown C.T."/>
            <person name="Hug L.A."/>
            <person name="Sharon I."/>
            <person name="Castelle C.J."/>
            <person name="Probst A.J."/>
            <person name="Thomas B.C."/>
            <person name="Singh A."/>
            <person name="Wilkins M.J."/>
            <person name="Karaoz U."/>
            <person name="Brodie E.L."/>
            <person name="Williams K.H."/>
            <person name="Hubbard S.S."/>
            <person name="Banfield J.F."/>
        </authorList>
    </citation>
    <scope>NUCLEOTIDE SEQUENCE [LARGE SCALE GENOMIC DNA]</scope>
</reference>
<organism evidence="2 3">
    <name type="scientific">Candidatus Wolfebacteria bacterium RIFCSPLOWO2_01_FULL_45_19</name>
    <dbReference type="NCBI Taxonomy" id="1802557"/>
    <lineage>
        <taxon>Bacteria</taxon>
        <taxon>Candidatus Wolfeibacteriota</taxon>
    </lineage>
</organism>
<feature type="coiled-coil region" evidence="1">
    <location>
        <begin position="193"/>
        <end position="220"/>
    </location>
</feature>
<evidence type="ECO:0000256" key="1">
    <source>
        <dbReference type="SAM" id="Coils"/>
    </source>
</evidence>
<dbReference type="AlphaFoldDB" id="A0A1F8DSV5"/>
<evidence type="ECO:0000313" key="3">
    <source>
        <dbReference type="Proteomes" id="UP000178946"/>
    </source>
</evidence>
<accession>A0A1F8DSV5</accession>
<proteinExistence type="predicted"/>